<accession>A0A1T5L7T7</accession>
<evidence type="ECO:0000313" key="1">
    <source>
        <dbReference type="EMBL" id="SKC71689.1"/>
    </source>
</evidence>
<reference evidence="1 2" key="1">
    <citation type="submission" date="2017-02" db="EMBL/GenBank/DDBJ databases">
        <authorList>
            <person name="Peterson S.W."/>
        </authorList>
    </citation>
    <scope>NUCLEOTIDE SEQUENCE [LARGE SCALE GENOMIC DNA]</scope>
    <source>
        <strain evidence="1 2">DSM 25262</strain>
    </source>
</reference>
<dbReference type="OrthoDB" id="9798438at2"/>
<keyword evidence="2" id="KW-1185">Reference proteome</keyword>
<dbReference type="STRING" id="688867.SAMN05660236_2647"/>
<dbReference type="Proteomes" id="UP000190961">
    <property type="component" value="Unassembled WGS sequence"/>
</dbReference>
<dbReference type="AlphaFoldDB" id="A0A1T5L7T7"/>
<proteinExistence type="predicted"/>
<evidence type="ECO:0008006" key="3">
    <source>
        <dbReference type="Google" id="ProtNLM"/>
    </source>
</evidence>
<gene>
    <name evidence="1" type="ORF">SAMN05660236_2647</name>
</gene>
<organism evidence="1 2">
    <name type="scientific">Ohtaekwangia koreensis</name>
    <dbReference type="NCBI Taxonomy" id="688867"/>
    <lineage>
        <taxon>Bacteria</taxon>
        <taxon>Pseudomonadati</taxon>
        <taxon>Bacteroidota</taxon>
        <taxon>Cytophagia</taxon>
        <taxon>Cytophagales</taxon>
        <taxon>Fulvivirgaceae</taxon>
        <taxon>Ohtaekwangia</taxon>
    </lineage>
</organism>
<dbReference type="RefSeq" id="WP_079687236.1">
    <property type="nucleotide sequence ID" value="NZ_FUZU01000002.1"/>
</dbReference>
<dbReference type="SUPFAM" id="SSF75011">
    <property type="entry name" value="3-carboxy-cis,cis-mucoante lactonizing enzyme"/>
    <property type="match status" value="1"/>
</dbReference>
<sequence>MKKVLIALVILANLGCSKKEAAYTISTAFERGEPLAELKKSPFPEVSDMAASINNPGKLWVHNDSGNKAEVFLIDKTLQLALTCKLKGVDNRDWEDLAVGPGPDPAKNYIYVGDIGDNAAAHTFKYIYRFEEPVWHEGEDKMEITAYDKITFRLPGDMKDTETLFIDPKTKDLFIVSKREEPVYLYTLRYPYSTTDTLTATEVMSLPFREIVAGDFSDDGKEILLKNYEHIYRWSAAAYTPAPKLLKGTPEEIPYEEEPQGESIAWDRNGSGFYTLSEKNGKKKSYLYFYKRK</sequence>
<dbReference type="EMBL" id="FUZU01000002">
    <property type="protein sequence ID" value="SKC71689.1"/>
    <property type="molecule type" value="Genomic_DNA"/>
</dbReference>
<name>A0A1T5L7T7_9BACT</name>
<protein>
    <recommendedName>
        <fullName evidence="3">PE-PGRS family protein</fullName>
    </recommendedName>
</protein>
<evidence type="ECO:0000313" key="2">
    <source>
        <dbReference type="Proteomes" id="UP000190961"/>
    </source>
</evidence>